<protein>
    <submittedName>
        <fullName evidence="3">Uncharacterized protein</fullName>
    </submittedName>
</protein>
<feature type="compositionally biased region" description="Basic and acidic residues" evidence="2">
    <location>
        <begin position="56"/>
        <end position="68"/>
    </location>
</feature>
<dbReference type="Proteomes" id="UP001054902">
    <property type="component" value="Unassembled WGS sequence"/>
</dbReference>
<feature type="compositionally biased region" description="Polar residues" evidence="2">
    <location>
        <begin position="288"/>
        <end position="300"/>
    </location>
</feature>
<evidence type="ECO:0000313" key="4">
    <source>
        <dbReference type="Proteomes" id="UP001054902"/>
    </source>
</evidence>
<keyword evidence="1" id="KW-0175">Coiled coil</keyword>
<feature type="compositionally biased region" description="Polar residues" evidence="2">
    <location>
        <begin position="88"/>
        <end position="108"/>
    </location>
</feature>
<feature type="region of interest" description="Disordered" evidence="2">
    <location>
        <begin position="208"/>
        <end position="231"/>
    </location>
</feature>
<sequence length="846" mass="95597">MSSYAREAFYSLTPSAFRRRNRNKDNVSSSNFIRNSSSRGSSNRTSNTNASNSNKSRRDQEITFRVKPDGQPFLNNSMMSQITMSQSLQNSAPFGQSQSQNTSLSMNLKNDDASNVHQNSQGNANTDWTGTLNYWSQASSSNASSSKKVSGMRSTHPSSQMKAAKRNVQIRSQKNVLRHDSQMSHSHSSQEYTQEFKSQPLLDNHILNNRNRQKPSPMPSQSSSLTSSTRKRSWLSVAADVISTPYRRRKQSRVVKQQPKQEEQHQNSVPSGPEQQVQVQEAAVANRPPSTSFTTPQRSTKVTDEENLFLQKLQLEKKDIEKLIEELTTLKSNVKVQTDESDKVNQDLKETLEQAKQAASGAEEACSEMKKGQEDLQTIRQECIAQCQASKQEYLESIESAHAKSLDRFQTKLDYKVEEAENRAVVNVEKKVKAATTSFQDLLAPLLAEGKSQVNSILGEGKKELNDLRDKLCLDLNTEGDRVKEEMVQNLTISQIAANARYVTPLDPVVHREEDFAIGDQGFEDEILKHEVASPIIKEELRDRQMDVLKDVANTKSSSRKEGKAKSKPVAHSKRTVNTSAGRRSRKKTRVNIDDQEHGVKRPHYPIESFQIPSSPTQLEQTMMDVSPLSTSVATIEDKRRNLSGRKNIAKELAQPSSDTHSRSAGEKGKVKKRREKVKRSKNAKGKGIKITIDMKTFTIVHATGVKLDDLESKPSIPKQTRYPLRSQLTSSQESEPSSLGNGQSVSTFQKEIEYKEDHTSFAMGRNDGQKEDTQELFMSKIRRRRRKTYQKPSTYDLENDKYPFSSRRNIAMTVKTEVEKLDSLEEIRGIPRAHRKSTKVFDFQN</sequence>
<feature type="region of interest" description="Disordered" evidence="2">
    <location>
        <begin position="176"/>
        <end position="195"/>
    </location>
</feature>
<gene>
    <name evidence="3" type="ORF">CTEN210_14703</name>
</gene>
<accession>A0AAD3D5D2</accession>
<feature type="compositionally biased region" description="Low complexity" evidence="2">
    <location>
        <begin position="219"/>
        <end position="228"/>
    </location>
</feature>
<feature type="region of interest" description="Disordered" evidence="2">
    <location>
        <begin position="139"/>
        <end position="168"/>
    </location>
</feature>
<feature type="compositionally biased region" description="Polar residues" evidence="2">
    <location>
        <begin position="152"/>
        <end position="161"/>
    </location>
</feature>
<feature type="compositionally biased region" description="Basic residues" evidence="2">
    <location>
        <begin position="670"/>
        <end position="685"/>
    </location>
</feature>
<keyword evidence="4" id="KW-1185">Reference proteome</keyword>
<feature type="region of interest" description="Disordered" evidence="2">
    <location>
        <begin position="553"/>
        <end position="610"/>
    </location>
</feature>
<name>A0AAD3D5D2_9STRA</name>
<feature type="compositionally biased region" description="Low complexity" evidence="2">
    <location>
        <begin position="274"/>
        <end position="285"/>
    </location>
</feature>
<feature type="compositionally biased region" description="Low complexity" evidence="2">
    <location>
        <begin position="26"/>
        <end position="54"/>
    </location>
</feature>
<feature type="region of interest" description="Disordered" evidence="2">
    <location>
        <begin position="712"/>
        <end position="745"/>
    </location>
</feature>
<feature type="compositionally biased region" description="Basic residues" evidence="2">
    <location>
        <begin position="566"/>
        <end position="575"/>
    </location>
</feature>
<feature type="compositionally biased region" description="Low complexity" evidence="2">
    <location>
        <begin position="139"/>
        <end position="149"/>
    </location>
</feature>
<feature type="region of interest" description="Disordered" evidence="2">
    <location>
        <begin position="21"/>
        <end position="76"/>
    </location>
</feature>
<dbReference type="AlphaFoldDB" id="A0AAD3D5D2"/>
<evidence type="ECO:0000313" key="3">
    <source>
        <dbReference type="EMBL" id="GFH58227.1"/>
    </source>
</evidence>
<proteinExistence type="predicted"/>
<feature type="coiled-coil region" evidence="1">
    <location>
        <begin position="310"/>
        <end position="382"/>
    </location>
</feature>
<organism evidence="3 4">
    <name type="scientific">Chaetoceros tenuissimus</name>
    <dbReference type="NCBI Taxonomy" id="426638"/>
    <lineage>
        <taxon>Eukaryota</taxon>
        <taxon>Sar</taxon>
        <taxon>Stramenopiles</taxon>
        <taxon>Ochrophyta</taxon>
        <taxon>Bacillariophyta</taxon>
        <taxon>Coscinodiscophyceae</taxon>
        <taxon>Chaetocerotophycidae</taxon>
        <taxon>Chaetocerotales</taxon>
        <taxon>Chaetocerotaceae</taxon>
        <taxon>Chaetoceros</taxon>
    </lineage>
</organism>
<feature type="compositionally biased region" description="Basic and acidic residues" evidence="2">
    <location>
        <begin position="660"/>
        <end position="669"/>
    </location>
</feature>
<comment type="caution">
    <text evidence="3">The sequence shown here is derived from an EMBL/GenBank/DDBJ whole genome shotgun (WGS) entry which is preliminary data.</text>
</comment>
<feature type="compositionally biased region" description="Basic and acidic residues" evidence="2">
    <location>
        <begin position="591"/>
        <end position="600"/>
    </location>
</feature>
<feature type="region of interest" description="Disordered" evidence="2">
    <location>
        <begin position="651"/>
        <end position="685"/>
    </location>
</feature>
<reference evidence="3 4" key="1">
    <citation type="journal article" date="2021" name="Sci. Rep.">
        <title>The genome of the diatom Chaetoceros tenuissimus carries an ancient integrated fragment of an extant virus.</title>
        <authorList>
            <person name="Hongo Y."/>
            <person name="Kimura K."/>
            <person name="Takaki Y."/>
            <person name="Yoshida Y."/>
            <person name="Baba S."/>
            <person name="Kobayashi G."/>
            <person name="Nagasaki K."/>
            <person name="Hano T."/>
            <person name="Tomaru Y."/>
        </authorList>
    </citation>
    <scope>NUCLEOTIDE SEQUENCE [LARGE SCALE GENOMIC DNA]</scope>
    <source>
        <strain evidence="3 4">NIES-3715</strain>
    </source>
</reference>
<feature type="compositionally biased region" description="Polar residues" evidence="2">
    <location>
        <begin position="727"/>
        <end position="745"/>
    </location>
</feature>
<evidence type="ECO:0000256" key="2">
    <source>
        <dbReference type="SAM" id="MobiDB-lite"/>
    </source>
</evidence>
<feature type="compositionally biased region" description="Polar residues" evidence="2">
    <location>
        <begin position="115"/>
        <end position="125"/>
    </location>
</feature>
<feature type="region of interest" description="Disordered" evidence="2">
    <location>
        <begin position="245"/>
        <end position="302"/>
    </location>
</feature>
<evidence type="ECO:0000256" key="1">
    <source>
        <dbReference type="SAM" id="Coils"/>
    </source>
</evidence>
<dbReference type="EMBL" id="BLLK01000061">
    <property type="protein sequence ID" value="GFH58227.1"/>
    <property type="molecule type" value="Genomic_DNA"/>
</dbReference>
<feature type="region of interest" description="Disordered" evidence="2">
    <location>
        <begin position="88"/>
        <end position="125"/>
    </location>
</feature>